<keyword evidence="2" id="KW-1185">Reference proteome</keyword>
<name>A0A2V1N0J1_9LACO</name>
<evidence type="ECO:0008006" key="3">
    <source>
        <dbReference type="Google" id="ProtNLM"/>
    </source>
</evidence>
<evidence type="ECO:0000313" key="2">
    <source>
        <dbReference type="Proteomes" id="UP000245080"/>
    </source>
</evidence>
<dbReference type="Gene3D" id="3.30.559.10">
    <property type="entry name" value="Chloramphenicol acetyltransferase-like domain"/>
    <property type="match status" value="1"/>
</dbReference>
<dbReference type="RefSeq" id="WP_109250479.1">
    <property type="nucleotide sequence ID" value="NZ_QCXQ01000002.1"/>
</dbReference>
<accession>A0A2V1N0J1</accession>
<dbReference type="InterPro" id="IPR023213">
    <property type="entry name" value="CAT-like_dom_sf"/>
</dbReference>
<reference evidence="1 2" key="1">
    <citation type="journal article" date="2018" name="Int. J. Syst. Evol. Microbiol.">
        <title>Lactobacillus bambusae sp. nov., isolated from a traditional fermented Ma-bamboo shoots of Taiwan.</title>
        <authorList>
            <person name="Wang L.-T."/>
        </authorList>
    </citation>
    <scope>NUCLEOTIDE SEQUENCE [LARGE SCALE GENOMIC DNA]</scope>
    <source>
        <strain evidence="1 2">BS-W1</strain>
    </source>
</reference>
<dbReference type="EMBL" id="QCXQ01000002">
    <property type="protein sequence ID" value="PWG00533.1"/>
    <property type="molecule type" value="Genomic_DNA"/>
</dbReference>
<gene>
    <name evidence="1" type="ORF">DCM90_06315</name>
</gene>
<dbReference type="AlphaFoldDB" id="A0A2V1N0J1"/>
<sequence length="407" mass="46394">MIYRGEPLDILSTLDFQGRYPLMEAVVHLAHRLNIPRLKAAVTATASVVPEIYGGYSLKRNRFDTPKRDDLTVVQEYASFQDPERASLDLLAGPQLQVQVIHHDDADVLRIFISHLVTDGVGFKNYLYLLAAAYNGDDISTIRNDRSVRSILAGLKKRSHVEVDQEETEIASDWQPIPGGVHYHNGKITIGQRSFKRIEQASQTHDFSVEEVVLAAYAKAINVLTGKQRLQIPFPVNLRQFNPARFSDQTVQIANLTGQLLVSVQIHIYDTFDTILQRVHDTIETMIDQQQYLNVIPALQRLSRWATPDMMRRMIARNQPLRHVSFEAFGEVDANRFMFDQIPVAGVYLTDSFRTMPDFRLTMSSFNDSCTLSFRMLGSEQDYQQGLKVLNNMESTLTMWAQKISQD</sequence>
<organism evidence="1 2">
    <name type="scientific">Levilactobacillus bambusae</name>
    <dbReference type="NCBI Taxonomy" id="2024736"/>
    <lineage>
        <taxon>Bacteria</taxon>
        <taxon>Bacillati</taxon>
        <taxon>Bacillota</taxon>
        <taxon>Bacilli</taxon>
        <taxon>Lactobacillales</taxon>
        <taxon>Lactobacillaceae</taxon>
        <taxon>Levilactobacillus</taxon>
    </lineage>
</organism>
<proteinExistence type="predicted"/>
<dbReference type="OrthoDB" id="7321121at2"/>
<evidence type="ECO:0000313" key="1">
    <source>
        <dbReference type="EMBL" id="PWG00533.1"/>
    </source>
</evidence>
<protein>
    <recommendedName>
        <fullName evidence="3">Condensation domain-containing protein</fullName>
    </recommendedName>
</protein>
<dbReference type="Gene3D" id="3.30.559.30">
    <property type="entry name" value="Nonribosomal peptide synthetase, condensation domain"/>
    <property type="match status" value="1"/>
</dbReference>
<comment type="caution">
    <text evidence="1">The sequence shown here is derived from an EMBL/GenBank/DDBJ whole genome shotgun (WGS) entry which is preliminary data.</text>
</comment>
<dbReference type="Proteomes" id="UP000245080">
    <property type="component" value="Unassembled WGS sequence"/>
</dbReference>
<dbReference type="SUPFAM" id="SSF52777">
    <property type="entry name" value="CoA-dependent acyltransferases"/>
    <property type="match status" value="2"/>
</dbReference>